<dbReference type="GO" id="GO:0008320">
    <property type="term" value="F:protein transmembrane transporter activity"/>
    <property type="evidence" value="ECO:0007669"/>
    <property type="project" value="TreeGrafter"/>
</dbReference>
<dbReference type="PANTHER" id="PTHR34597:SF3">
    <property type="entry name" value="OUTER MEMBRANE TRANSPORTER CDIB"/>
    <property type="match status" value="1"/>
</dbReference>
<name>A0A8J3CNL7_9BURK</name>
<feature type="signal peptide" evidence="2">
    <location>
        <begin position="1"/>
        <end position="22"/>
    </location>
</feature>
<keyword evidence="5" id="KW-1185">Reference proteome</keyword>
<dbReference type="InterPro" id="IPR013686">
    <property type="entry name" value="Polypept-transport_assoc_ShlB"/>
</dbReference>
<feature type="chain" id="PRO_5035249088" description="Polypeptide-transport-associated ShlB-type domain-containing protein" evidence="2">
    <location>
        <begin position="23"/>
        <end position="226"/>
    </location>
</feature>
<feature type="domain" description="Polypeptide-transport-associated ShlB-type" evidence="3">
    <location>
        <begin position="131"/>
        <end position="178"/>
    </location>
</feature>
<accession>A0A8J3CNL7</accession>
<protein>
    <recommendedName>
        <fullName evidence="3">Polypeptide-transport-associated ShlB-type domain-containing protein</fullName>
    </recommendedName>
</protein>
<dbReference type="PANTHER" id="PTHR34597">
    <property type="entry name" value="SLR1661 PROTEIN"/>
    <property type="match status" value="1"/>
</dbReference>
<feature type="region of interest" description="Disordered" evidence="1">
    <location>
        <begin position="39"/>
        <end position="79"/>
    </location>
</feature>
<dbReference type="EMBL" id="BMZG01000008">
    <property type="protein sequence ID" value="GHA75785.1"/>
    <property type="molecule type" value="Genomic_DNA"/>
</dbReference>
<dbReference type="Pfam" id="PF08479">
    <property type="entry name" value="POTRA_2"/>
    <property type="match status" value="1"/>
</dbReference>
<dbReference type="InterPro" id="IPR051544">
    <property type="entry name" value="TPS_OM_transporter"/>
</dbReference>
<gene>
    <name evidence="4" type="ORF">GCM10009007_16010</name>
</gene>
<sequence length="226" mass="25013">MVHPFKLTTLLCALTTSSWAQAQQGIDVLQTSQQIEQRQREQQEQQRAQQLQEQEERARTSTPVQPVPVDPKHTTPDPSGVCFRIHQVEWRNAQGTVQPPWYLKRLANNVIRSNPSEPDGRSSLPEGISDKGAANCLGQAEIVALQKRLSNALIEQGHITSKVDFPEQNIASGTLMIEWYPGTVGKVSYETAGGKPIGSVVGSYKLYYVKLNIGVNSCSKLTYVSI</sequence>
<evidence type="ECO:0000313" key="5">
    <source>
        <dbReference type="Proteomes" id="UP000614287"/>
    </source>
</evidence>
<evidence type="ECO:0000256" key="2">
    <source>
        <dbReference type="SAM" id="SignalP"/>
    </source>
</evidence>
<dbReference type="RefSeq" id="WP_189493438.1">
    <property type="nucleotide sequence ID" value="NZ_BMZG01000008.1"/>
</dbReference>
<dbReference type="Gene3D" id="3.10.20.310">
    <property type="entry name" value="membrane protein fhac"/>
    <property type="match status" value="1"/>
</dbReference>
<proteinExistence type="predicted"/>
<reference evidence="4" key="2">
    <citation type="submission" date="2020-09" db="EMBL/GenBank/DDBJ databases">
        <authorList>
            <person name="Sun Q."/>
            <person name="Kim S."/>
        </authorList>
    </citation>
    <scope>NUCLEOTIDE SEQUENCE</scope>
    <source>
        <strain evidence="4">KCTC 32501</strain>
    </source>
</reference>
<comment type="caution">
    <text evidence="4">The sequence shown here is derived from an EMBL/GenBank/DDBJ whole genome shotgun (WGS) entry which is preliminary data.</text>
</comment>
<organism evidence="4 5">
    <name type="scientific">Formosimonas limnophila</name>
    <dbReference type="NCBI Taxonomy" id="1384487"/>
    <lineage>
        <taxon>Bacteria</taxon>
        <taxon>Pseudomonadati</taxon>
        <taxon>Pseudomonadota</taxon>
        <taxon>Betaproteobacteria</taxon>
        <taxon>Burkholderiales</taxon>
        <taxon>Burkholderiaceae</taxon>
        <taxon>Formosimonas</taxon>
    </lineage>
</organism>
<reference evidence="4" key="1">
    <citation type="journal article" date="2014" name="Int. J. Syst. Evol. Microbiol.">
        <title>Complete genome sequence of Corynebacterium casei LMG S-19264T (=DSM 44701T), isolated from a smear-ripened cheese.</title>
        <authorList>
            <consortium name="US DOE Joint Genome Institute (JGI-PGF)"/>
            <person name="Walter F."/>
            <person name="Albersmeier A."/>
            <person name="Kalinowski J."/>
            <person name="Ruckert C."/>
        </authorList>
    </citation>
    <scope>NUCLEOTIDE SEQUENCE</scope>
    <source>
        <strain evidence="4">KCTC 32501</strain>
    </source>
</reference>
<evidence type="ECO:0000256" key="1">
    <source>
        <dbReference type="SAM" id="MobiDB-lite"/>
    </source>
</evidence>
<evidence type="ECO:0000259" key="3">
    <source>
        <dbReference type="Pfam" id="PF08479"/>
    </source>
</evidence>
<dbReference type="GO" id="GO:0046819">
    <property type="term" value="P:protein secretion by the type V secretion system"/>
    <property type="evidence" value="ECO:0007669"/>
    <property type="project" value="TreeGrafter"/>
</dbReference>
<dbReference type="GO" id="GO:0098046">
    <property type="term" value="C:type V protein secretion system complex"/>
    <property type="evidence" value="ECO:0007669"/>
    <property type="project" value="TreeGrafter"/>
</dbReference>
<evidence type="ECO:0000313" key="4">
    <source>
        <dbReference type="EMBL" id="GHA75785.1"/>
    </source>
</evidence>
<dbReference type="AlphaFoldDB" id="A0A8J3CNL7"/>
<dbReference type="Proteomes" id="UP000614287">
    <property type="component" value="Unassembled WGS sequence"/>
</dbReference>
<keyword evidence="2" id="KW-0732">Signal</keyword>